<accession>A0ABR3GGC6</accession>
<dbReference type="EMBL" id="JBBBZM010000080">
    <property type="protein sequence ID" value="KAL0634984.1"/>
    <property type="molecule type" value="Genomic_DNA"/>
</dbReference>
<name>A0ABR3GGC6_9PEZI</name>
<evidence type="ECO:0000313" key="2">
    <source>
        <dbReference type="Proteomes" id="UP001447188"/>
    </source>
</evidence>
<dbReference type="InterPro" id="IPR013083">
    <property type="entry name" value="Znf_RING/FYVE/PHD"/>
</dbReference>
<keyword evidence="2" id="KW-1185">Reference proteome</keyword>
<sequence length="147" mass="16237">MSAIAQLLRHQLCPPPLGILGHFAEAFHLILVQYRECTRWAQILLAVVLVLASTHLTITRPIPAERTDTIHPWVDDAHPSDPQSARPACNEEALPTGSDELTVNAGCIICFSELVDTVFMPCRHMIACAVEFPIPLTRMLQGTDGCW</sequence>
<evidence type="ECO:0000313" key="1">
    <source>
        <dbReference type="EMBL" id="KAL0634984.1"/>
    </source>
</evidence>
<organism evidence="1 2">
    <name type="scientific">Discina gigas</name>
    <dbReference type="NCBI Taxonomy" id="1032678"/>
    <lineage>
        <taxon>Eukaryota</taxon>
        <taxon>Fungi</taxon>
        <taxon>Dikarya</taxon>
        <taxon>Ascomycota</taxon>
        <taxon>Pezizomycotina</taxon>
        <taxon>Pezizomycetes</taxon>
        <taxon>Pezizales</taxon>
        <taxon>Discinaceae</taxon>
        <taxon>Discina</taxon>
    </lineage>
</organism>
<reference evidence="1 2" key="1">
    <citation type="submission" date="2024-02" db="EMBL/GenBank/DDBJ databases">
        <title>Discinaceae phylogenomics.</title>
        <authorList>
            <person name="Dirks A.C."/>
            <person name="James T.Y."/>
        </authorList>
    </citation>
    <scope>NUCLEOTIDE SEQUENCE [LARGE SCALE GENOMIC DNA]</scope>
    <source>
        <strain evidence="1 2">ACD0624</strain>
    </source>
</reference>
<dbReference type="Gene3D" id="3.30.40.10">
    <property type="entry name" value="Zinc/RING finger domain, C3HC4 (zinc finger)"/>
    <property type="match status" value="1"/>
</dbReference>
<evidence type="ECO:0008006" key="3">
    <source>
        <dbReference type="Google" id="ProtNLM"/>
    </source>
</evidence>
<dbReference type="Pfam" id="PF13920">
    <property type="entry name" value="zf-C3HC4_3"/>
    <property type="match status" value="1"/>
</dbReference>
<proteinExistence type="predicted"/>
<gene>
    <name evidence="1" type="ORF">Q9L58_006102</name>
</gene>
<comment type="caution">
    <text evidence="1">The sequence shown here is derived from an EMBL/GenBank/DDBJ whole genome shotgun (WGS) entry which is preliminary data.</text>
</comment>
<protein>
    <recommendedName>
        <fullName evidence="3">RING-type domain-containing protein</fullName>
    </recommendedName>
</protein>
<dbReference type="Proteomes" id="UP001447188">
    <property type="component" value="Unassembled WGS sequence"/>
</dbReference>